<protein>
    <submittedName>
        <fullName evidence="2">Uncharacterized protein</fullName>
    </submittedName>
</protein>
<dbReference type="Proteomes" id="UP000271889">
    <property type="component" value="Unassembled WGS sequence"/>
</dbReference>
<reference evidence="2 3" key="1">
    <citation type="submission" date="2018-11" db="EMBL/GenBank/DDBJ databases">
        <authorList>
            <consortium name="Pathogen Informatics"/>
        </authorList>
    </citation>
    <scope>NUCLEOTIDE SEQUENCE [LARGE SCALE GENOMIC DNA]</scope>
</reference>
<feature type="compositionally biased region" description="Basic and acidic residues" evidence="1">
    <location>
        <begin position="55"/>
        <end position="88"/>
    </location>
</feature>
<dbReference type="AlphaFoldDB" id="A0A3P6SZP9"/>
<evidence type="ECO:0000313" key="2">
    <source>
        <dbReference type="EMBL" id="VDK81162.1"/>
    </source>
</evidence>
<accession>A0A3P6SZP9</accession>
<dbReference type="EMBL" id="UYRV01027549">
    <property type="protein sequence ID" value="VDK81162.1"/>
    <property type="molecule type" value="Genomic_DNA"/>
</dbReference>
<name>A0A3P6SZP9_CYLGO</name>
<evidence type="ECO:0000256" key="1">
    <source>
        <dbReference type="SAM" id="MobiDB-lite"/>
    </source>
</evidence>
<organism evidence="2 3">
    <name type="scientific">Cylicostephanus goldi</name>
    <name type="common">Nematode worm</name>
    <dbReference type="NCBI Taxonomy" id="71465"/>
    <lineage>
        <taxon>Eukaryota</taxon>
        <taxon>Metazoa</taxon>
        <taxon>Ecdysozoa</taxon>
        <taxon>Nematoda</taxon>
        <taxon>Chromadorea</taxon>
        <taxon>Rhabditida</taxon>
        <taxon>Rhabditina</taxon>
        <taxon>Rhabditomorpha</taxon>
        <taxon>Strongyloidea</taxon>
        <taxon>Strongylidae</taxon>
        <taxon>Cylicostephanus</taxon>
    </lineage>
</organism>
<feature type="compositionally biased region" description="Basic and acidic residues" evidence="1">
    <location>
        <begin position="10"/>
        <end position="21"/>
    </location>
</feature>
<proteinExistence type="predicted"/>
<evidence type="ECO:0000313" key="3">
    <source>
        <dbReference type="Proteomes" id="UP000271889"/>
    </source>
</evidence>
<gene>
    <name evidence="2" type="ORF">CGOC_LOCUS7793</name>
</gene>
<feature type="region of interest" description="Disordered" evidence="1">
    <location>
        <begin position="1"/>
        <end position="88"/>
    </location>
</feature>
<sequence>MVKEPALPPRENEAENAEPGRFRSGGFYHDPTVSFGSPEAPQTRSLPHSPWGQRELPEERPQNPWRRGHEEDLNKQKNGHDKKLEKEE</sequence>
<keyword evidence="3" id="KW-1185">Reference proteome</keyword>